<feature type="compositionally biased region" description="Basic and acidic residues" evidence="2">
    <location>
        <begin position="57"/>
        <end position="69"/>
    </location>
</feature>
<proteinExistence type="predicted"/>
<feature type="non-terminal residue" evidence="3">
    <location>
        <position position="83"/>
    </location>
</feature>
<keyword evidence="1" id="KW-0175">Coiled coil</keyword>
<reference evidence="3 4" key="1">
    <citation type="submission" date="2019-09" db="EMBL/GenBank/DDBJ databases">
        <title>Bird 10,000 Genomes (B10K) Project - Family phase.</title>
        <authorList>
            <person name="Zhang G."/>
        </authorList>
    </citation>
    <scope>NUCLEOTIDE SEQUENCE [LARGE SCALE GENOMIC DNA]</scope>
    <source>
        <strain evidence="3">OUT-0015</strain>
        <tissue evidence="3">Blood</tissue>
    </source>
</reference>
<evidence type="ECO:0000256" key="1">
    <source>
        <dbReference type="SAM" id="Coils"/>
    </source>
</evidence>
<evidence type="ECO:0000256" key="2">
    <source>
        <dbReference type="SAM" id="MobiDB-lite"/>
    </source>
</evidence>
<name>A0A7K7GN96_ERIRU</name>
<evidence type="ECO:0000313" key="4">
    <source>
        <dbReference type="Proteomes" id="UP000529965"/>
    </source>
</evidence>
<feature type="coiled-coil region" evidence="1">
    <location>
        <begin position="1"/>
        <end position="53"/>
    </location>
</feature>
<dbReference type="Proteomes" id="UP000529965">
    <property type="component" value="Unassembled WGS sequence"/>
</dbReference>
<evidence type="ECO:0000313" key="3">
    <source>
        <dbReference type="EMBL" id="NWY70651.1"/>
    </source>
</evidence>
<feature type="non-terminal residue" evidence="3">
    <location>
        <position position="1"/>
    </location>
</feature>
<feature type="region of interest" description="Disordered" evidence="2">
    <location>
        <begin position="57"/>
        <end position="83"/>
    </location>
</feature>
<dbReference type="PANTHER" id="PTHR37476:SF1">
    <property type="entry name" value="COILED-COIL DOMAIN-CONTAINING PROTEIN 171"/>
    <property type="match status" value="1"/>
</dbReference>
<comment type="caution">
    <text evidence="3">The sequence shown here is derived from an EMBL/GenBank/DDBJ whole genome shotgun (WGS) entry which is preliminary data.</text>
</comment>
<dbReference type="EMBL" id="VZSK01001376">
    <property type="protein sequence ID" value="NWY70651.1"/>
    <property type="molecule type" value="Genomic_DNA"/>
</dbReference>
<dbReference type="AlphaFoldDB" id="A0A7K7GN96"/>
<gene>
    <name evidence="3" type="primary">Ccdc171_2</name>
    <name evidence="3" type="ORF">ERIRUB_R14282</name>
</gene>
<keyword evidence="4" id="KW-1185">Reference proteome</keyword>
<protein>
    <submittedName>
        <fullName evidence="3">CC171 protein</fullName>
    </submittedName>
</protein>
<dbReference type="PANTHER" id="PTHR37476">
    <property type="entry name" value="COILED-COIL DOMAIN-CONTAINING PROTEIN 171"/>
    <property type="match status" value="1"/>
</dbReference>
<accession>A0A7K7GN96</accession>
<organism evidence="3 4">
    <name type="scientific">Erithacus rubecula</name>
    <name type="common">European robin</name>
    <dbReference type="NCBI Taxonomy" id="37610"/>
    <lineage>
        <taxon>Eukaryota</taxon>
        <taxon>Metazoa</taxon>
        <taxon>Chordata</taxon>
        <taxon>Craniata</taxon>
        <taxon>Vertebrata</taxon>
        <taxon>Euteleostomi</taxon>
        <taxon>Archelosauria</taxon>
        <taxon>Archosauria</taxon>
        <taxon>Dinosauria</taxon>
        <taxon>Saurischia</taxon>
        <taxon>Theropoda</taxon>
        <taxon>Coelurosauria</taxon>
        <taxon>Aves</taxon>
        <taxon>Neognathae</taxon>
        <taxon>Neoaves</taxon>
        <taxon>Telluraves</taxon>
        <taxon>Australaves</taxon>
        <taxon>Passeriformes</taxon>
        <taxon>Turdidae</taxon>
        <taxon>Erithacus</taxon>
    </lineage>
</organism>
<sequence>NRSEMDTIEDLRKKLQKLEKKKLELTNQYNRDRSRYEKEIMKLRLELERGEALRRVQDSEMSSARKDAHVQMYSAEDELRDVK</sequence>